<evidence type="ECO:0000256" key="1">
    <source>
        <dbReference type="SAM" id="Phobius"/>
    </source>
</evidence>
<comment type="caution">
    <text evidence="2">The sequence shown here is derived from an EMBL/GenBank/DDBJ whole genome shotgun (WGS) entry which is preliminary data.</text>
</comment>
<sequence>MQGGGVDVWEAHLYTSNMVNQPCREHFVGSPDRLFDITFALLLHPPSVSTDFEGKQLDFSVLSLLLTPFFSPFYFSSFLYAPILLPLLLLFRLSWILLSSSLHSEAIKPLVSPSTDNETSEVV</sequence>
<dbReference type="Proteomes" id="UP001469553">
    <property type="component" value="Unassembled WGS sequence"/>
</dbReference>
<keyword evidence="3" id="KW-1185">Reference proteome</keyword>
<keyword evidence="1" id="KW-1133">Transmembrane helix</keyword>
<evidence type="ECO:0000313" key="2">
    <source>
        <dbReference type="EMBL" id="MEQ2282887.1"/>
    </source>
</evidence>
<feature type="transmembrane region" description="Helical" evidence="1">
    <location>
        <begin position="73"/>
        <end position="98"/>
    </location>
</feature>
<keyword evidence="1" id="KW-0812">Transmembrane</keyword>
<dbReference type="EMBL" id="JAHRIP010009648">
    <property type="protein sequence ID" value="MEQ2282887.1"/>
    <property type="molecule type" value="Genomic_DNA"/>
</dbReference>
<gene>
    <name evidence="2" type="ORF">AMECASPLE_005363</name>
</gene>
<organism evidence="2 3">
    <name type="scientific">Ameca splendens</name>
    <dbReference type="NCBI Taxonomy" id="208324"/>
    <lineage>
        <taxon>Eukaryota</taxon>
        <taxon>Metazoa</taxon>
        <taxon>Chordata</taxon>
        <taxon>Craniata</taxon>
        <taxon>Vertebrata</taxon>
        <taxon>Euteleostomi</taxon>
        <taxon>Actinopterygii</taxon>
        <taxon>Neopterygii</taxon>
        <taxon>Teleostei</taxon>
        <taxon>Neoteleostei</taxon>
        <taxon>Acanthomorphata</taxon>
        <taxon>Ovalentaria</taxon>
        <taxon>Atherinomorphae</taxon>
        <taxon>Cyprinodontiformes</taxon>
        <taxon>Goodeidae</taxon>
        <taxon>Ameca</taxon>
    </lineage>
</organism>
<protein>
    <submittedName>
        <fullName evidence="2">Uncharacterized protein</fullName>
    </submittedName>
</protein>
<evidence type="ECO:0000313" key="3">
    <source>
        <dbReference type="Proteomes" id="UP001469553"/>
    </source>
</evidence>
<proteinExistence type="predicted"/>
<accession>A0ABV0XN76</accession>
<keyword evidence="1" id="KW-0472">Membrane</keyword>
<name>A0ABV0XN76_9TELE</name>
<reference evidence="2 3" key="1">
    <citation type="submission" date="2021-06" db="EMBL/GenBank/DDBJ databases">
        <authorList>
            <person name="Palmer J.M."/>
        </authorList>
    </citation>
    <scope>NUCLEOTIDE SEQUENCE [LARGE SCALE GENOMIC DNA]</scope>
    <source>
        <strain evidence="2 3">AS_MEX2019</strain>
        <tissue evidence="2">Muscle</tissue>
    </source>
</reference>